<evidence type="ECO:0000256" key="2">
    <source>
        <dbReference type="ARBA" id="ARBA00012908"/>
    </source>
</evidence>
<dbReference type="AlphaFoldDB" id="A0A381UPN6"/>
<evidence type="ECO:0000256" key="9">
    <source>
        <dbReference type="ARBA" id="ARBA00049063"/>
    </source>
</evidence>
<organism evidence="11">
    <name type="scientific">marine metagenome</name>
    <dbReference type="NCBI Taxonomy" id="408172"/>
    <lineage>
        <taxon>unclassified sequences</taxon>
        <taxon>metagenomes</taxon>
        <taxon>ecological metagenomes</taxon>
    </lineage>
</organism>
<evidence type="ECO:0000256" key="4">
    <source>
        <dbReference type="ARBA" id="ARBA00022679"/>
    </source>
</evidence>
<sequence length="263" mass="28754">MARVIVKLGGGLITDKSEYKQVRLDRVDAVSAVIRELRNCGHSVIIVHGAGSFGHLEARKWRLSEGFDSEISEEQELAVTRVRSDMDDLNEYVIESLRSYGVESEVLPPRYWATGIGVDFQGDLGSFSRDPTEPVPITFGDVVATHDHTRFGILSGDHIMVRLGKEIPDVSACIFLLGDADGLMDRPPDEPGAKLLKTWGVDEDFSDSHNSEVDVTGGILLKAKCASLIARSVEHVWLLNGTTPERMLGVVSSGQAIGTRVLR</sequence>
<gene>
    <name evidence="11" type="ORF">METZ01_LOCUS82585</name>
</gene>
<evidence type="ECO:0000259" key="10">
    <source>
        <dbReference type="Pfam" id="PF00696"/>
    </source>
</evidence>
<evidence type="ECO:0000256" key="6">
    <source>
        <dbReference type="ARBA" id="ARBA00022777"/>
    </source>
</evidence>
<dbReference type="EC" id="2.7.4.26" evidence="2"/>
<dbReference type="GO" id="GO:0005829">
    <property type="term" value="C:cytosol"/>
    <property type="evidence" value="ECO:0007669"/>
    <property type="project" value="TreeGrafter"/>
</dbReference>
<dbReference type="PANTHER" id="PTHR43654">
    <property type="entry name" value="GLUTAMATE 5-KINASE"/>
    <property type="match status" value="1"/>
</dbReference>
<evidence type="ECO:0000256" key="7">
    <source>
        <dbReference type="ARBA" id="ARBA00022840"/>
    </source>
</evidence>
<dbReference type="Gene3D" id="3.40.1160.10">
    <property type="entry name" value="Acetylglutamate kinase-like"/>
    <property type="match status" value="1"/>
</dbReference>
<keyword evidence="8" id="KW-0414">Isoprene biosynthesis</keyword>
<evidence type="ECO:0000256" key="1">
    <source>
        <dbReference type="ARBA" id="ARBA00010540"/>
    </source>
</evidence>
<dbReference type="Pfam" id="PF00696">
    <property type="entry name" value="AA_kinase"/>
    <property type="match status" value="1"/>
</dbReference>
<accession>A0A381UPN6</accession>
<comment type="catalytic activity">
    <reaction evidence="9">
        <text>isopentenyl phosphate + ATP = isopentenyl diphosphate + ADP</text>
        <dbReference type="Rhea" id="RHEA:33963"/>
        <dbReference type="ChEBI" id="CHEBI:30616"/>
        <dbReference type="ChEBI" id="CHEBI:65078"/>
        <dbReference type="ChEBI" id="CHEBI:128769"/>
        <dbReference type="ChEBI" id="CHEBI:456216"/>
        <dbReference type="EC" id="2.7.4.26"/>
    </reaction>
</comment>
<keyword evidence="4" id="KW-0808">Transferase</keyword>
<dbReference type="PANTHER" id="PTHR43654:SF1">
    <property type="entry name" value="ISOPENTENYL PHOSPHATE KINASE"/>
    <property type="match status" value="1"/>
</dbReference>
<comment type="similarity">
    <text evidence="1">Belongs to the isopentenyl phosphate kinase family.</text>
</comment>
<keyword evidence="5" id="KW-0547">Nucleotide-binding</keyword>
<name>A0A381UPN6_9ZZZZ</name>
<dbReference type="InterPro" id="IPR001048">
    <property type="entry name" value="Asp/Glu/Uridylate_kinase"/>
</dbReference>
<evidence type="ECO:0000256" key="5">
    <source>
        <dbReference type="ARBA" id="ARBA00022741"/>
    </source>
</evidence>
<dbReference type="EMBL" id="UINC01006802">
    <property type="protein sequence ID" value="SVA29731.1"/>
    <property type="molecule type" value="Genomic_DNA"/>
</dbReference>
<dbReference type="InterPro" id="IPR036393">
    <property type="entry name" value="AceGlu_kinase-like_sf"/>
</dbReference>
<dbReference type="GO" id="GO:0005524">
    <property type="term" value="F:ATP binding"/>
    <property type="evidence" value="ECO:0007669"/>
    <property type="project" value="UniProtKB-KW"/>
</dbReference>
<reference evidence="11" key="1">
    <citation type="submission" date="2018-05" db="EMBL/GenBank/DDBJ databases">
        <authorList>
            <person name="Lanie J.A."/>
            <person name="Ng W.-L."/>
            <person name="Kazmierczak K.M."/>
            <person name="Andrzejewski T.M."/>
            <person name="Davidsen T.M."/>
            <person name="Wayne K.J."/>
            <person name="Tettelin H."/>
            <person name="Glass J.I."/>
            <person name="Rusch D."/>
            <person name="Podicherti R."/>
            <person name="Tsui H.-C.T."/>
            <person name="Winkler M.E."/>
        </authorList>
    </citation>
    <scope>NUCLEOTIDE SEQUENCE</scope>
</reference>
<protein>
    <recommendedName>
        <fullName evidence="3">Isopentenyl phosphate kinase</fullName>
        <ecNumber evidence="2">2.7.4.26</ecNumber>
    </recommendedName>
</protein>
<keyword evidence="6" id="KW-0418">Kinase</keyword>
<feature type="domain" description="Aspartate/glutamate/uridylate kinase" evidence="10">
    <location>
        <begin position="3"/>
        <end position="236"/>
    </location>
</feature>
<dbReference type="GO" id="GO:0016301">
    <property type="term" value="F:kinase activity"/>
    <property type="evidence" value="ECO:0007669"/>
    <property type="project" value="UniProtKB-KW"/>
</dbReference>
<dbReference type="NCBIfam" id="NF040647">
    <property type="entry name" value="IPPK_Arch"/>
    <property type="match status" value="1"/>
</dbReference>
<proteinExistence type="inferred from homology"/>
<dbReference type="SUPFAM" id="SSF53633">
    <property type="entry name" value="Carbamate kinase-like"/>
    <property type="match status" value="1"/>
</dbReference>
<dbReference type="GO" id="GO:0016114">
    <property type="term" value="P:terpenoid biosynthetic process"/>
    <property type="evidence" value="ECO:0007669"/>
    <property type="project" value="TreeGrafter"/>
</dbReference>
<evidence type="ECO:0000256" key="8">
    <source>
        <dbReference type="ARBA" id="ARBA00023229"/>
    </source>
</evidence>
<dbReference type="GO" id="GO:0102043">
    <property type="term" value="F:isopentenyl phosphate kinase activity"/>
    <property type="evidence" value="ECO:0007669"/>
    <property type="project" value="UniProtKB-EC"/>
</dbReference>
<dbReference type="InterPro" id="IPR024192">
    <property type="entry name" value="Fosfomycin_R_FomA-type"/>
</dbReference>
<keyword evidence="7" id="KW-0067">ATP-binding</keyword>
<evidence type="ECO:0000256" key="3">
    <source>
        <dbReference type="ARBA" id="ARBA00017267"/>
    </source>
</evidence>
<evidence type="ECO:0000313" key="11">
    <source>
        <dbReference type="EMBL" id="SVA29731.1"/>
    </source>
</evidence>